<keyword evidence="1" id="KW-0472">Membrane</keyword>
<evidence type="ECO:0000313" key="4">
    <source>
        <dbReference type="Proteomes" id="UP001410394"/>
    </source>
</evidence>
<sequence>MQSRSGSVALILVGVLFLLHNLDILSFRLIGALLRTWWPVILIAVGVAGLMGRKK</sequence>
<proteinExistence type="predicted"/>
<dbReference type="Proteomes" id="UP001410394">
    <property type="component" value="Unassembled WGS sequence"/>
</dbReference>
<feature type="domain" description="LiaI-LiaF-like transmembrane region" evidence="2">
    <location>
        <begin position="7"/>
        <end position="49"/>
    </location>
</feature>
<evidence type="ECO:0000313" key="3">
    <source>
        <dbReference type="EMBL" id="MEN3070362.1"/>
    </source>
</evidence>
<name>A0ABU9Z365_9RHOO</name>
<evidence type="ECO:0000256" key="1">
    <source>
        <dbReference type="SAM" id="Phobius"/>
    </source>
</evidence>
<dbReference type="RefSeq" id="WP_345921141.1">
    <property type="nucleotide sequence ID" value="NZ_JBDIVE010000012.1"/>
</dbReference>
<dbReference type="Pfam" id="PF18917">
    <property type="entry name" value="LiaI-LiaF-like_TM1"/>
    <property type="match status" value="1"/>
</dbReference>
<keyword evidence="1" id="KW-0812">Transmembrane</keyword>
<reference evidence="3 4" key="1">
    <citation type="journal article" date="2018" name="Int. J. Syst. Evol. Microbiol.">
        <title>Uliginosibacterium sediminicola sp. nov., isolated from freshwater sediment.</title>
        <authorList>
            <person name="Hwang W.M."/>
            <person name="Kim S.M."/>
            <person name="Kang K."/>
            <person name="Ahn T.Y."/>
        </authorList>
    </citation>
    <scope>NUCLEOTIDE SEQUENCE [LARGE SCALE GENOMIC DNA]</scope>
    <source>
        <strain evidence="3 4">M1-21</strain>
    </source>
</reference>
<dbReference type="InterPro" id="IPR043726">
    <property type="entry name" value="LiaI-LiaF-like_TM1"/>
</dbReference>
<keyword evidence="4" id="KW-1185">Reference proteome</keyword>
<feature type="transmembrane region" description="Helical" evidence="1">
    <location>
        <begin position="36"/>
        <end position="52"/>
    </location>
</feature>
<keyword evidence="1" id="KW-1133">Transmembrane helix</keyword>
<gene>
    <name evidence="3" type="ORF">ABDB84_17895</name>
</gene>
<accession>A0ABU9Z365</accession>
<protein>
    <submittedName>
        <fullName evidence="3">DUF5668 domain-containing protein</fullName>
    </submittedName>
</protein>
<evidence type="ECO:0000259" key="2">
    <source>
        <dbReference type="Pfam" id="PF18917"/>
    </source>
</evidence>
<organism evidence="3 4">
    <name type="scientific">Uliginosibacterium sediminicola</name>
    <dbReference type="NCBI Taxonomy" id="2024550"/>
    <lineage>
        <taxon>Bacteria</taxon>
        <taxon>Pseudomonadati</taxon>
        <taxon>Pseudomonadota</taxon>
        <taxon>Betaproteobacteria</taxon>
        <taxon>Rhodocyclales</taxon>
        <taxon>Zoogloeaceae</taxon>
        <taxon>Uliginosibacterium</taxon>
    </lineage>
</organism>
<dbReference type="EMBL" id="JBDIVE010000012">
    <property type="protein sequence ID" value="MEN3070362.1"/>
    <property type="molecule type" value="Genomic_DNA"/>
</dbReference>
<comment type="caution">
    <text evidence="3">The sequence shown here is derived from an EMBL/GenBank/DDBJ whole genome shotgun (WGS) entry which is preliminary data.</text>
</comment>